<protein>
    <recommendedName>
        <fullName evidence="3">CPW-WPC domain-containing protein</fullName>
    </recommendedName>
</protein>
<accession>A0A6C0C4J6</accession>
<keyword evidence="1" id="KW-0812">Transmembrane</keyword>
<keyword evidence="1" id="KW-0472">Membrane</keyword>
<proteinExistence type="predicted"/>
<name>A0A6C0C4J6_9ZZZZ</name>
<evidence type="ECO:0000313" key="2">
    <source>
        <dbReference type="EMBL" id="QHS98443.1"/>
    </source>
</evidence>
<feature type="transmembrane region" description="Helical" evidence="1">
    <location>
        <begin position="6"/>
        <end position="28"/>
    </location>
</feature>
<sequence length="105" mass="11499">MSFQTRTLTIAIWILIISLALIAVLLWMGKGKKEYPPEIGNCPDYWQLTEDGLCENVKNLGTGCPSSINFNVDEYKGAKGKLSKCKLIKGCGATWDGITNVGLCK</sequence>
<evidence type="ECO:0008006" key="3">
    <source>
        <dbReference type="Google" id="ProtNLM"/>
    </source>
</evidence>
<dbReference type="AlphaFoldDB" id="A0A6C0C4J6"/>
<evidence type="ECO:0000256" key="1">
    <source>
        <dbReference type="SAM" id="Phobius"/>
    </source>
</evidence>
<dbReference type="EMBL" id="MN739316">
    <property type="protein sequence ID" value="QHS98443.1"/>
    <property type="molecule type" value="Genomic_DNA"/>
</dbReference>
<organism evidence="2">
    <name type="scientific">viral metagenome</name>
    <dbReference type="NCBI Taxonomy" id="1070528"/>
    <lineage>
        <taxon>unclassified sequences</taxon>
        <taxon>metagenomes</taxon>
        <taxon>organismal metagenomes</taxon>
    </lineage>
</organism>
<reference evidence="2" key="1">
    <citation type="journal article" date="2020" name="Nature">
        <title>Giant virus diversity and host interactions through global metagenomics.</title>
        <authorList>
            <person name="Schulz F."/>
            <person name="Roux S."/>
            <person name="Paez-Espino D."/>
            <person name="Jungbluth S."/>
            <person name="Walsh D.A."/>
            <person name="Denef V.J."/>
            <person name="McMahon K.D."/>
            <person name="Konstantinidis K.T."/>
            <person name="Eloe-Fadrosh E.A."/>
            <person name="Kyrpides N.C."/>
            <person name="Woyke T."/>
        </authorList>
    </citation>
    <scope>NUCLEOTIDE SEQUENCE</scope>
    <source>
        <strain evidence="2">GVMAG-M-3300020185-18</strain>
    </source>
</reference>
<keyword evidence="1" id="KW-1133">Transmembrane helix</keyword>